<reference evidence="2" key="1">
    <citation type="journal article" date="2014" name="Front. Microbiol.">
        <title>High frequency of phylogenetically diverse reductive dehalogenase-homologous genes in deep subseafloor sedimentary metagenomes.</title>
        <authorList>
            <person name="Kawai M."/>
            <person name="Futagami T."/>
            <person name="Toyoda A."/>
            <person name="Takaki Y."/>
            <person name="Nishi S."/>
            <person name="Hori S."/>
            <person name="Arai W."/>
            <person name="Tsubouchi T."/>
            <person name="Morono Y."/>
            <person name="Uchiyama I."/>
            <person name="Ito T."/>
            <person name="Fujiyama A."/>
            <person name="Inagaki F."/>
            <person name="Takami H."/>
        </authorList>
    </citation>
    <scope>NUCLEOTIDE SEQUENCE</scope>
    <source>
        <strain evidence="2">Expedition CK06-06</strain>
    </source>
</reference>
<feature type="region of interest" description="Disordered" evidence="1">
    <location>
        <begin position="1"/>
        <end position="43"/>
    </location>
</feature>
<gene>
    <name evidence="2" type="ORF">S01H1_79799</name>
</gene>
<protein>
    <submittedName>
        <fullName evidence="2">Uncharacterized protein</fullName>
    </submittedName>
</protein>
<comment type="caution">
    <text evidence="2">The sequence shown here is derived from an EMBL/GenBank/DDBJ whole genome shotgun (WGS) entry which is preliminary data.</text>
</comment>
<organism evidence="2">
    <name type="scientific">marine sediment metagenome</name>
    <dbReference type="NCBI Taxonomy" id="412755"/>
    <lineage>
        <taxon>unclassified sequences</taxon>
        <taxon>metagenomes</taxon>
        <taxon>ecological metagenomes</taxon>
    </lineage>
</organism>
<dbReference type="AlphaFoldDB" id="X0Y3B1"/>
<sequence length="43" mass="4865">MAVQKGSKKKVTKKKVAKKAVKPTIKQYASREEARAAYRRSNT</sequence>
<evidence type="ECO:0000313" key="2">
    <source>
        <dbReference type="EMBL" id="GAG43198.1"/>
    </source>
</evidence>
<proteinExistence type="predicted"/>
<evidence type="ECO:0000256" key="1">
    <source>
        <dbReference type="SAM" id="MobiDB-lite"/>
    </source>
</evidence>
<accession>X0Y3B1</accession>
<dbReference type="EMBL" id="BARS01053829">
    <property type="protein sequence ID" value="GAG43198.1"/>
    <property type="molecule type" value="Genomic_DNA"/>
</dbReference>
<name>X0Y3B1_9ZZZZ</name>
<feature type="compositionally biased region" description="Basic residues" evidence="1">
    <location>
        <begin position="1"/>
        <end position="21"/>
    </location>
</feature>